<keyword evidence="2" id="KW-1185">Reference proteome</keyword>
<dbReference type="EMBL" id="FN596494">
    <property type="protein sequence ID" value="CBI36073.3"/>
    <property type="molecule type" value="Genomic_DNA"/>
</dbReference>
<reference evidence="2" key="1">
    <citation type="journal article" date="2007" name="Nature">
        <title>The grapevine genome sequence suggests ancestral hexaploidization in major angiosperm phyla.</title>
        <authorList>
            <consortium name="The French-Italian Public Consortium for Grapevine Genome Characterization."/>
            <person name="Jaillon O."/>
            <person name="Aury J.-M."/>
            <person name="Noel B."/>
            <person name="Policriti A."/>
            <person name="Clepet C."/>
            <person name="Casagrande A."/>
            <person name="Choisne N."/>
            <person name="Aubourg S."/>
            <person name="Vitulo N."/>
            <person name="Jubin C."/>
            <person name="Vezzi A."/>
            <person name="Legeai F."/>
            <person name="Hugueney P."/>
            <person name="Dasilva C."/>
            <person name="Horner D."/>
            <person name="Mica E."/>
            <person name="Jublot D."/>
            <person name="Poulain J."/>
            <person name="Bruyere C."/>
            <person name="Billault A."/>
            <person name="Segurens B."/>
            <person name="Gouyvenoux M."/>
            <person name="Ugarte E."/>
            <person name="Cattonaro F."/>
            <person name="Anthouard V."/>
            <person name="Vico V."/>
            <person name="Del Fabbro C."/>
            <person name="Alaux M."/>
            <person name="Di Gaspero G."/>
            <person name="Dumas V."/>
            <person name="Felice N."/>
            <person name="Paillard S."/>
            <person name="Juman I."/>
            <person name="Moroldo M."/>
            <person name="Scalabrin S."/>
            <person name="Canaguier A."/>
            <person name="Le Clainche I."/>
            <person name="Malacrida G."/>
            <person name="Durand E."/>
            <person name="Pesole G."/>
            <person name="Laucou V."/>
            <person name="Chatelet P."/>
            <person name="Merdinoglu D."/>
            <person name="Delledonne M."/>
            <person name="Pezzotti M."/>
            <person name="Lecharny A."/>
            <person name="Scarpelli C."/>
            <person name="Artiguenave F."/>
            <person name="Pe M.E."/>
            <person name="Valle G."/>
            <person name="Morgante M."/>
            <person name="Caboche M."/>
            <person name="Adam-Blondon A.-F."/>
            <person name="Weissenbach J."/>
            <person name="Quetier F."/>
            <person name="Wincker P."/>
        </authorList>
    </citation>
    <scope>NUCLEOTIDE SEQUENCE [LARGE SCALE GENOMIC DNA]</scope>
    <source>
        <strain evidence="2">cv. Pinot noir / PN40024</strain>
    </source>
</reference>
<gene>
    <name evidence="1" type="ordered locus">VIT_09s0002g03670</name>
</gene>
<protein>
    <submittedName>
        <fullName evidence="1">Uncharacterized protein</fullName>
    </submittedName>
</protein>
<dbReference type="InParanoid" id="D7U0C7"/>
<accession>D7U0C7</accession>
<evidence type="ECO:0000313" key="1">
    <source>
        <dbReference type="EMBL" id="CBI36073.3"/>
    </source>
</evidence>
<sequence>MYIFCIDDDLPGTGLLLVLNHMPWLCCIMSSGFFKGPPTAECVFGSLIL</sequence>
<dbReference type="HOGENOM" id="CLU_3145566_0_0_1"/>
<dbReference type="Proteomes" id="UP000009183">
    <property type="component" value="Chromosome 9"/>
</dbReference>
<evidence type="ECO:0000313" key="2">
    <source>
        <dbReference type="Proteomes" id="UP000009183"/>
    </source>
</evidence>
<organism evidence="1 2">
    <name type="scientific">Vitis vinifera</name>
    <name type="common">Grape</name>
    <dbReference type="NCBI Taxonomy" id="29760"/>
    <lineage>
        <taxon>Eukaryota</taxon>
        <taxon>Viridiplantae</taxon>
        <taxon>Streptophyta</taxon>
        <taxon>Embryophyta</taxon>
        <taxon>Tracheophyta</taxon>
        <taxon>Spermatophyta</taxon>
        <taxon>Magnoliopsida</taxon>
        <taxon>eudicotyledons</taxon>
        <taxon>Gunneridae</taxon>
        <taxon>Pentapetalae</taxon>
        <taxon>rosids</taxon>
        <taxon>Vitales</taxon>
        <taxon>Vitaceae</taxon>
        <taxon>Viteae</taxon>
        <taxon>Vitis</taxon>
    </lineage>
</organism>
<proteinExistence type="predicted"/>
<dbReference type="PaxDb" id="29760-VIT_09s0002g03670.t01"/>
<name>D7U0C7_VITVI</name>
<dbReference type="AlphaFoldDB" id="D7U0C7"/>